<evidence type="ECO:0000259" key="1">
    <source>
        <dbReference type="Pfam" id="PF12867"/>
    </source>
</evidence>
<gene>
    <name evidence="2" type="ORF">ACFSUF_04025</name>
</gene>
<organism evidence="2 3">
    <name type="scientific">Paenibacillus gansuensis</name>
    <dbReference type="NCBI Taxonomy" id="306542"/>
    <lineage>
        <taxon>Bacteria</taxon>
        <taxon>Bacillati</taxon>
        <taxon>Bacillota</taxon>
        <taxon>Bacilli</taxon>
        <taxon>Bacillales</taxon>
        <taxon>Paenibacillaceae</taxon>
        <taxon>Paenibacillus</taxon>
    </lineage>
</organism>
<reference evidence="3" key="1">
    <citation type="journal article" date="2019" name="Int. J. Syst. Evol. Microbiol.">
        <title>The Global Catalogue of Microorganisms (GCM) 10K type strain sequencing project: providing services to taxonomists for standard genome sequencing and annotation.</title>
        <authorList>
            <consortium name="The Broad Institute Genomics Platform"/>
            <consortium name="The Broad Institute Genome Sequencing Center for Infectious Disease"/>
            <person name="Wu L."/>
            <person name="Ma J."/>
        </authorList>
    </citation>
    <scope>NUCLEOTIDE SEQUENCE [LARGE SCALE GENOMIC DNA]</scope>
    <source>
        <strain evidence="3">KCTC 3950</strain>
    </source>
</reference>
<feature type="domain" description="DinB-like" evidence="1">
    <location>
        <begin position="19"/>
        <end position="152"/>
    </location>
</feature>
<evidence type="ECO:0000313" key="3">
    <source>
        <dbReference type="Proteomes" id="UP001597541"/>
    </source>
</evidence>
<dbReference type="EMBL" id="JBHUME010000004">
    <property type="protein sequence ID" value="MFD2611586.1"/>
    <property type="molecule type" value="Genomic_DNA"/>
</dbReference>
<dbReference type="Proteomes" id="UP001597541">
    <property type="component" value="Unassembled WGS sequence"/>
</dbReference>
<protein>
    <submittedName>
        <fullName evidence="2">DinB family protein</fullName>
    </submittedName>
</protein>
<comment type="caution">
    <text evidence="2">The sequence shown here is derived from an EMBL/GenBank/DDBJ whole genome shotgun (WGS) entry which is preliminary data.</text>
</comment>
<dbReference type="SUPFAM" id="SSF109854">
    <property type="entry name" value="DinB/YfiT-like putative metalloenzymes"/>
    <property type="match status" value="1"/>
</dbReference>
<proteinExistence type="predicted"/>
<dbReference type="Gene3D" id="1.20.120.450">
    <property type="entry name" value="dinb family like domain"/>
    <property type="match status" value="1"/>
</dbReference>
<dbReference type="Pfam" id="PF12867">
    <property type="entry name" value="DinB_2"/>
    <property type="match status" value="1"/>
</dbReference>
<accession>A0ABW5P8M0</accession>
<dbReference type="InterPro" id="IPR024775">
    <property type="entry name" value="DinB-like"/>
</dbReference>
<name>A0ABW5P8M0_9BACL</name>
<evidence type="ECO:0000313" key="2">
    <source>
        <dbReference type="EMBL" id="MFD2611586.1"/>
    </source>
</evidence>
<dbReference type="InterPro" id="IPR034660">
    <property type="entry name" value="DinB/YfiT-like"/>
</dbReference>
<sequence>MNGTYKSSDIELVKRYSSMPNVLIGALTGLSDDQLDLSRSAGKWSIRQIVHHIVDCELNYLQYDRYALSNTDRMFIFPDFSGDTWNMHMQYSNRPIELEIRFFSLIREYITHLCDILPESLDRTLKHEDGEFTVRQALEHDNAHAQHHIDQIIETRKIHCF</sequence>
<dbReference type="RefSeq" id="WP_377600397.1">
    <property type="nucleotide sequence ID" value="NZ_JBHUME010000004.1"/>
</dbReference>
<keyword evidence="3" id="KW-1185">Reference proteome</keyword>